<sequence>MDNKTPASEEVIVENVSENSPDVTQVATDTPYAGFWKRAIAYLIDALLLTFVLVLLGFVFAMFGVVDFNAEGEMVQNANVMDLVSILVSWGYFAFMESSNKQATFGKMALGIQVTDYADQRISLVRATVRFFSKYLSAILLLIGFIMIAFTARKQGLHDFIASTLVVNKP</sequence>
<dbReference type="InterPro" id="IPR051791">
    <property type="entry name" value="Pra-immunoreactive"/>
</dbReference>
<dbReference type="AlphaFoldDB" id="A0A4P7P0X6"/>
<feature type="transmembrane region" description="Helical" evidence="6">
    <location>
        <begin position="135"/>
        <end position="152"/>
    </location>
</feature>
<feature type="domain" description="RDD" evidence="7">
    <location>
        <begin position="32"/>
        <end position="162"/>
    </location>
</feature>
<organism evidence="8 9">
    <name type="scientific">Hydrogenovibrio crunogenus</name>
    <dbReference type="NCBI Taxonomy" id="39765"/>
    <lineage>
        <taxon>Bacteria</taxon>
        <taxon>Pseudomonadati</taxon>
        <taxon>Pseudomonadota</taxon>
        <taxon>Gammaproteobacteria</taxon>
        <taxon>Thiotrichales</taxon>
        <taxon>Piscirickettsiaceae</taxon>
        <taxon>Hydrogenovibrio</taxon>
    </lineage>
</organism>
<evidence type="ECO:0000259" key="7">
    <source>
        <dbReference type="Pfam" id="PF06271"/>
    </source>
</evidence>
<dbReference type="Proteomes" id="UP000296201">
    <property type="component" value="Chromosome"/>
</dbReference>
<proteinExistence type="predicted"/>
<reference evidence="8 9" key="1">
    <citation type="submission" date="2018-08" db="EMBL/GenBank/DDBJ databases">
        <title>Horizontal acquisition of hydrogen conversion ability and other habitat adaptations in Hydrogenovibrio crunogenus strains.</title>
        <authorList>
            <person name="Gonnella G."/>
            <person name="Adam N."/>
            <person name="Perner M."/>
        </authorList>
    </citation>
    <scope>NUCLEOTIDE SEQUENCE [LARGE SCALE GENOMIC DNA]</scope>
    <source>
        <strain evidence="8 9">SP-41</strain>
    </source>
</reference>
<dbReference type="OrthoDB" id="9793824at2"/>
<keyword evidence="3 6" id="KW-0812">Transmembrane</keyword>
<feature type="transmembrane region" description="Helical" evidence="6">
    <location>
        <begin position="78"/>
        <end position="95"/>
    </location>
</feature>
<evidence type="ECO:0000256" key="4">
    <source>
        <dbReference type="ARBA" id="ARBA00022989"/>
    </source>
</evidence>
<keyword evidence="5 6" id="KW-0472">Membrane</keyword>
<dbReference type="PANTHER" id="PTHR36115:SF6">
    <property type="entry name" value="PROLINE-RICH ANTIGEN HOMOLOG"/>
    <property type="match status" value="1"/>
</dbReference>
<evidence type="ECO:0000313" key="9">
    <source>
        <dbReference type="Proteomes" id="UP000296201"/>
    </source>
</evidence>
<accession>A0A4P7P0X6</accession>
<keyword evidence="9" id="KW-1185">Reference proteome</keyword>
<dbReference type="GO" id="GO:0005886">
    <property type="term" value="C:plasma membrane"/>
    <property type="evidence" value="ECO:0007669"/>
    <property type="project" value="UniProtKB-SubCell"/>
</dbReference>
<evidence type="ECO:0000256" key="5">
    <source>
        <dbReference type="ARBA" id="ARBA00023136"/>
    </source>
</evidence>
<gene>
    <name evidence="8" type="ORF">GHNINEIG_01798</name>
</gene>
<dbReference type="RefSeq" id="WP_135796333.1">
    <property type="nucleotide sequence ID" value="NZ_CP032096.1"/>
</dbReference>
<keyword evidence="2" id="KW-1003">Cell membrane</keyword>
<evidence type="ECO:0000256" key="6">
    <source>
        <dbReference type="SAM" id="Phobius"/>
    </source>
</evidence>
<dbReference type="Pfam" id="PF06271">
    <property type="entry name" value="RDD"/>
    <property type="match status" value="1"/>
</dbReference>
<comment type="subcellular location">
    <subcellularLocation>
        <location evidence="1">Cell membrane</location>
        <topology evidence="1">Multi-pass membrane protein</topology>
    </subcellularLocation>
</comment>
<evidence type="ECO:0000256" key="1">
    <source>
        <dbReference type="ARBA" id="ARBA00004651"/>
    </source>
</evidence>
<dbReference type="PANTHER" id="PTHR36115">
    <property type="entry name" value="PROLINE-RICH ANTIGEN HOMOLOG-RELATED"/>
    <property type="match status" value="1"/>
</dbReference>
<evidence type="ECO:0000256" key="2">
    <source>
        <dbReference type="ARBA" id="ARBA00022475"/>
    </source>
</evidence>
<dbReference type="InterPro" id="IPR010432">
    <property type="entry name" value="RDD"/>
</dbReference>
<dbReference type="EMBL" id="CP032096">
    <property type="protein sequence ID" value="QBZ83737.1"/>
    <property type="molecule type" value="Genomic_DNA"/>
</dbReference>
<evidence type="ECO:0000313" key="8">
    <source>
        <dbReference type="EMBL" id="QBZ83737.1"/>
    </source>
</evidence>
<protein>
    <submittedName>
        <fullName evidence="8">RDD family protein</fullName>
    </submittedName>
</protein>
<evidence type="ECO:0000256" key="3">
    <source>
        <dbReference type="ARBA" id="ARBA00022692"/>
    </source>
</evidence>
<name>A0A4P7P0X6_9GAMM</name>
<feature type="transmembrane region" description="Helical" evidence="6">
    <location>
        <begin position="39"/>
        <end position="66"/>
    </location>
</feature>
<keyword evidence="4 6" id="KW-1133">Transmembrane helix</keyword>